<protein>
    <recommendedName>
        <fullName evidence="2">Retroviral polymerase SH3-like domain-containing protein</fullName>
    </recommendedName>
</protein>
<name>A0AAE1W1D5_9LAMI</name>
<feature type="region of interest" description="Disordered" evidence="1">
    <location>
        <begin position="114"/>
        <end position="145"/>
    </location>
</feature>
<evidence type="ECO:0000313" key="4">
    <source>
        <dbReference type="Proteomes" id="UP001289374"/>
    </source>
</evidence>
<organism evidence="3 4">
    <name type="scientific">Sesamum angolense</name>
    <dbReference type="NCBI Taxonomy" id="2727404"/>
    <lineage>
        <taxon>Eukaryota</taxon>
        <taxon>Viridiplantae</taxon>
        <taxon>Streptophyta</taxon>
        <taxon>Embryophyta</taxon>
        <taxon>Tracheophyta</taxon>
        <taxon>Spermatophyta</taxon>
        <taxon>Magnoliopsida</taxon>
        <taxon>eudicotyledons</taxon>
        <taxon>Gunneridae</taxon>
        <taxon>Pentapetalae</taxon>
        <taxon>asterids</taxon>
        <taxon>lamiids</taxon>
        <taxon>Lamiales</taxon>
        <taxon>Pedaliaceae</taxon>
        <taxon>Sesamum</taxon>
    </lineage>
</organism>
<reference evidence="3" key="2">
    <citation type="journal article" date="2024" name="Plant">
        <title>Genomic evolution and insights into agronomic trait innovations of Sesamum species.</title>
        <authorList>
            <person name="Miao H."/>
            <person name="Wang L."/>
            <person name="Qu L."/>
            <person name="Liu H."/>
            <person name="Sun Y."/>
            <person name="Le M."/>
            <person name="Wang Q."/>
            <person name="Wei S."/>
            <person name="Zheng Y."/>
            <person name="Lin W."/>
            <person name="Duan Y."/>
            <person name="Cao H."/>
            <person name="Xiong S."/>
            <person name="Wang X."/>
            <person name="Wei L."/>
            <person name="Li C."/>
            <person name="Ma Q."/>
            <person name="Ju M."/>
            <person name="Zhao R."/>
            <person name="Li G."/>
            <person name="Mu C."/>
            <person name="Tian Q."/>
            <person name="Mei H."/>
            <person name="Zhang T."/>
            <person name="Gao T."/>
            <person name="Zhang H."/>
        </authorList>
    </citation>
    <scope>NUCLEOTIDE SEQUENCE</scope>
    <source>
        <strain evidence="3">K16</strain>
    </source>
</reference>
<keyword evidence="4" id="KW-1185">Reference proteome</keyword>
<proteinExistence type="predicted"/>
<dbReference type="InterPro" id="IPR057670">
    <property type="entry name" value="SH3_retrovirus"/>
</dbReference>
<reference evidence="3" key="1">
    <citation type="submission" date="2020-06" db="EMBL/GenBank/DDBJ databases">
        <authorList>
            <person name="Li T."/>
            <person name="Hu X."/>
            <person name="Zhang T."/>
            <person name="Song X."/>
            <person name="Zhang H."/>
            <person name="Dai N."/>
            <person name="Sheng W."/>
            <person name="Hou X."/>
            <person name="Wei L."/>
        </authorList>
    </citation>
    <scope>NUCLEOTIDE SEQUENCE</scope>
    <source>
        <strain evidence="3">K16</strain>
        <tissue evidence="3">Leaf</tissue>
    </source>
</reference>
<evidence type="ECO:0000259" key="2">
    <source>
        <dbReference type="Pfam" id="PF25597"/>
    </source>
</evidence>
<feature type="compositionally biased region" description="Basic and acidic residues" evidence="1">
    <location>
        <begin position="132"/>
        <end position="142"/>
    </location>
</feature>
<evidence type="ECO:0000313" key="3">
    <source>
        <dbReference type="EMBL" id="KAK4384625.1"/>
    </source>
</evidence>
<evidence type="ECO:0000256" key="1">
    <source>
        <dbReference type="SAM" id="MobiDB-lite"/>
    </source>
</evidence>
<accession>A0AAE1W1D5</accession>
<sequence length="283" mass="31432">MTKKPFVRQSTLASGLLDLIHSNVCGPLNTQARGGFSYFITFINDHSRAFKDCGPDAILDMARFVGYPKETVGYYFYDPSEQKVFVLRNAVFLEKYFEADTHCEELLLEESSEVTPQMDAATSSAYSPTKDSVLEDRPEPKGVKRLGINGSTNVSLKLRGGYYIQGQACGKAGQNGFLNSLLKKRYIWISRRVSSVGERAEGFPSPKMLDVYVILVGGRQRLSSRLNCLEGSYHMEALEALSLEDVVTTVGSKIEPVTYQYMTVESPISSEMVRALRACGHSD</sequence>
<dbReference type="EMBL" id="JACGWL010000056">
    <property type="protein sequence ID" value="KAK4384625.1"/>
    <property type="molecule type" value="Genomic_DNA"/>
</dbReference>
<feature type="domain" description="Retroviral polymerase SH3-like" evidence="2">
    <location>
        <begin position="63"/>
        <end position="100"/>
    </location>
</feature>
<dbReference type="Proteomes" id="UP001289374">
    <property type="component" value="Unassembled WGS sequence"/>
</dbReference>
<feature type="compositionally biased region" description="Polar residues" evidence="1">
    <location>
        <begin position="120"/>
        <end position="130"/>
    </location>
</feature>
<dbReference type="Pfam" id="PF25597">
    <property type="entry name" value="SH3_retrovirus"/>
    <property type="match status" value="1"/>
</dbReference>
<gene>
    <name evidence="3" type="ORF">Sango_3042100</name>
</gene>
<dbReference type="AlphaFoldDB" id="A0AAE1W1D5"/>
<comment type="caution">
    <text evidence="3">The sequence shown here is derived from an EMBL/GenBank/DDBJ whole genome shotgun (WGS) entry which is preliminary data.</text>
</comment>